<keyword evidence="7" id="KW-0694">RNA-binding</keyword>
<dbReference type="CDD" id="cd15481">
    <property type="entry name" value="SRP68-RBD"/>
    <property type="match status" value="1"/>
</dbReference>
<evidence type="ECO:0000256" key="11">
    <source>
        <dbReference type="ARBA" id="ARBA00029498"/>
    </source>
</evidence>
<keyword evidence="10" id="KW-0687">Ribonucleoprotein</keyword>
<reference evidence="14" key="1">
    <citation type="submission" date="2015-08" db="EMBL/GenBank/DDBJ databases">
        <authorList>
            <person name="Babu N.S."/>
            <person name="Beckwith C.J."/>
            <person name="Beseler K.G."/>
            <person name="Brison A."/>
            <person name="Carone J.V."/>
            <person name="Caskin T.P."/>
            <person name="Diamond M."/>
            <person name="Durham M.E."/>
            <person name="Foxe J.M."/>
            <person name="Go M."/>
            <person name="Henderson B.A."/>
            <person name="Jones I.B."/>
            <person name="McGettigan J.A."/>
            <person name="Micheletti S.J."/>
            <person name="Nasrallah M.E."/>
            <person name="Ortiz D."/>
            <person name="Piller C.R."/>
            <person name="Privatt S.R."/>
            <person name="Schneider S.L."/>
            <person name="Sharp S."/>
            <person name="Smith T.C."/>
            <person name="Stanton J.D."/>
            <person name="Ullery H.E."/>
            <person name="Wilson R.J."/>
            <person name="Serrano M.G."/>
            <person name="Buck G."/>
            <person name="Lee V."/>
            <person name="Wang Y."/>
            <person name="Carvalho R."/>
            <person name="Voegtly L."/>
            <person name="Shi R."/>
            <person name="Duckworth R."/>
            <person name="Johnson A."/>
            <person name="Loviza R."/>
            <person name="Walstead R."/>
            <person name="Shah Z."/>
            <person name="Kiflezghi M."/>
            <person name="Wade K."/>
            <person name="Ball S.L."/>
            <person name="Bradley K.W."/>
            <person name="Asai D.J."/>
            <person name="Bowman C.A."/>
            <person name="Russell D.A."/>
            <person name="Pope W.H."/>
            <person name="Jacobs-Sera D."/>
            <person name="Hendrix R.W."/>
            <person name="Hatfull G.F."/>
        </authorList>
    </citation>
    <scope>NUCLEOTIDE SEQUENCE</scope>
</reference>
<dbReference type="InterPro" id="IPR034652">
    <property type="entry name" value="SRP68-RBD"/>
</dbReference>
<evidence type="ECO:0000256" key="1">
    <source>
        <dbReference type="ARBA" id="ARBA00004240"/>
    </source>
</evidence>
<proteinExistence type="inferred from homology"/>
<evidence type="ECO:0000256" key="5">
    <source>
        <dbReference type="ARBA" id="ARBA00022490"/>
    </source>
</evidence>
<dbReference type="GO" id="GO:0008312">
    <property type="term" value="F:7S RNA binding"/>
    <property type="evidence" value="ECO:0007669"/>
    <property type="project" value="InterPro"/>
</dbReference>
<dbReference type="PIRSF" id="PIRSF038995">
    <property type="entry name" value="SRP68"/>
    <property type="match status" value="1"/>
</dbReference>
<keyword evidence="8" id="KW-0733">Signal recognition particle</keyword>
<evidence type="ECO:0000256" key="6">
    <source>
        <dbReference type="ARBA" id="ARBA00022824"/>
    </source>
</evidence>
<keyword evidence="9" id="KW-0539">Nucleus</keyword>
<dbReference type="GO" id="GO:0006614">
    <property type="term" value="P:SRP-dependent cotranslational protein targeting to membrane"/>
    <property type="evidence" value="ECO:0007669"/>
    <property type="project" value="InterPro"/>
</dbReference>
<dbReference type="GO" id="GO:0005047">
    <property type="term" value="F:signal recognition particle binding"/>
    <property type="evidence" value="ECO:0007669"/>
    <property type="project" value="InterPro"/>
</dbReference>
<dbReference type="FunFam" id="1.10.3450.40:FF:000001">
    <property type="entry name" value="Signal recognition particle subunit SRP68"/>
    <property type="match status" value="1"/>
</dbReference>
<keyword evidence="6" id="KW-0256">Endoplasmic reticulum</keyword>
<gene>
    <name evidence="14" type="ORF">g.3963</name>
</gene>
<feature type="non-terminal residue" evidence="14">
    <location>
        <position position="1"/>
    </location>
</feature>
<dbReference type="GO" id="GO:0005730">
    <property type="term" value="C:nucleolus"/>
    <property type="evidence" value="ECO:0007669"/>
    <property type="project" value="UniProtKB-SubCell"/>
</dbReference>
<dbReference type="Gene3D" id="1.10.3450.40">
    <property type="entry name" value="Signal recognition particle, SRP68 subunit, RNA-binding domain"/>
    <property type="match status" value="1"/>
</dbReference>
<dbReference type="GO" id="GO:0005786">
    <property type="term" value="C:signal recognition particle, endoplasmic reticulum targeting"/>
    <property type="evidence" value="ECO:0007669"/>
    <property type="project" value="UniProtKB-KW"/>
</dbReference>
<dbReference type="GO" id="GO:0030942">
    <property type="term" value="F:endoplasmic reticulum signal peptide binding"/>
    <property type="evidence" value="ECO:0007669"/>
    <property type="project" value="InterPro"/>
</dbReference>
<dbReference type="InterPro" id="IPR026258">
    <property type="entry name" value="SRP68"/>
</dbReference>
<dbReference type="GO" id="GO:0005783">
    <property type="term" value="C:endoplasmic reticulum"/>
    <property type="evidence" value="ECO:0007669"/>
    <property type="project" value="UniProtKB-SubCell"/>
</dbReference>
<comment type="subcellular location">
    <subcellularLocation>
        <location evidence="2">Cytoplasm</location>
    </subcellularLocation>
    <subcellularLocation>
        <location evidence="1">Endoplasmic reticulum</location>
    </subcellularLocation>
    <subcellularLocation>
        <location evidence="3">Nucleus</location>
        <location evidence="3">Nucleolus</location>
    </subcellularLocation>
</comment>
<evidence type="ECO:0000256" key="9">
    <source>
        <dbReference type="ARBA" id="ARBA00023242"/>
    </source>
</evidence>
<evidence type="ECO:0000256" key="12">
    <source>
        <dbReference type="ARBA" id="ARBA00083741"/>
    </source>
</evidence>
<dbReference type="EMBL" id="GDKF01003787">
    <property type="protein sequence ID" value="JAT74835.1"/>
    <property type="molecule type" value="Transcribed_RNA"/>
</dbReference>
<dbReference type="Pfam" id="PF16969">
    <property type="entry name" value="SRP68"/>
    <property type="match status" value="1"/>
</dbReference>
<evidence type="ECO:0000313" key="14">
    <source>
        <dbReference type="EMBL" id="JAT74835.1"/>
    </source>
</evidence>
<dbReference type="PANTHER" id="PTHR12860:SF0">
    <property type="entry name" value="SIGNAL RECOGNITION PARTICLE SUBUNIT SRP68"/>
    <property type="match status" value="1"/>
</dbReference>
<dbReference type="PANTHER" id="PTHR12860">
    <property type="entry name" value="SIGNAL RECOGNITION PARTICLE 68 KDA PROTEIN"/>
    <property type="match status" value="1"/>
</dbReference>
<dbReference type="AlphaFoldDB" id="A0A1D2A7A2"/>
<organism evidence="14">
    <name type="scientific">Auxenochlorella protothecoides</name>
    <name type="common">Green microalga</name>
    <name type="synonym">Chlorella protothecoides</name>
    <dbReference type="NCBI Taxonomy" id="3075"/>
    <lineage>
        <taxon>Eukaryota</taxon>
        <taxon>Viridiplantae</taxon>
        <taxon>Chlorophyta</taxon>
        <taxon>core chlorophytes</taxon>
        <taxon>Trebouxiophyceae</taxon>
        <taxon>Chlorellales</taxon>
        <taxon>Chlorellaceae</taxon>
        <taxon>Auxenochlorella</taxon>
    </lineage>
</organism>
<sequence length="619" mass="65214">EGVETTGPQAPPEAPGREPLSVPILETVRNAQSTHGLKHQEFSRYRQYCSRRLRRIYKGVRFLHGRGRFQKKALEPATVKDARHVMIPLVASERAWAHAMDLKNEAESSPAPGPMRSHLHRRLAKAAAHAAALCTLASARCDSRTSLEAQAYALLMAGTLAQERGRDWAEAGAVLARCRALLAGLAAAGTFDQQAVCRYFLDQVEPAIRYCQYQAAREGSGAHAAAAAGAGDDAAAEQLASQLAALQATPGGGDSVAAAHGGAAAPAADFEWRGAKFPVPDARTRTALQAAQERERELVAGQADAGSLEKRVALSDRVAAAYGDALSGVEAALALGQSGSVEELRALERAVRGRVLDLTLRRYSLVLQAADAGRARAQRRRLAGGRAERGREAGAEARPEDAVRALDALLAAAQQLHDLAAELGGSVGETIMDDAAAMTAGFQAQRSAAVAHILLAARSWREAASLFARAGELAGHAVERHQECERVDEEAVRGLVSLQSSTAAFRAVAAAEAAAEAAALGDRAASDVEALALDPNAPTESAAGHAYLCDDWDAPQAFVGEGKSTARIARIPPRLEPIPVRPIVLDAALNYITMPSLAHRVAKKAGTGVVSRLFGWGER</sequence>
<name>A0A1D2A7A2_AUXPR</name>
<dbReference type="GO" id="GO:0005829">
    <property type="term" value="C:cytosol"/>
    <property type="evidence" value="ECO:0007669"/>
    <property type="project" value="UniProtKB-ARBA"/>
</dbReference>
<comment type="similarity">
    <text evidence="4">Belongs to the SRP68 family.</text>
</comment>
<dbReference type="InterPro" id="IPR038253">
    <property type="entry name" value="SRP68_N_sf"/>
</dbReference>
<evidence type="ECO:0000256" key="10">
    <source>
        <dbReference type="ARBA" id="ARBA00023274"/>
    </source>
</evidence>
<protein>
    <recommendedName>
        <fullName evidence="11">Signal recognition particle subunit SRP68</fullName>
    </recommendedName>
    <alternativeName>
        <fullName evidence="12">Signal recognition particle 68 kDa protein</fullName>
    </alternativeName>
</protein>
<feature type="region of interest" description="Disordered" evidence="13">
    <location>
        <begin position="1"/>
        <end position="20"/>
    </location>
</feature>
<evidence type="ECO:0000256" key="2">
    <source>
        <dbReference type="ARBA" id="ARBA00004496"/>
    </source>
</evidence>
<evidence type="ECO:0000256" key="13">
    <source>
        <dbReference type="SAM" id="MobiDB-lite"/>
    </source>
</evidence>
<evidence type="ECO:0000256" key="8">
    <source>
        <dbReference type="ARBA" id="ARBA00023135"/>
    </source>
</evidence>
<evidence type="ECO:0000256" key="3">
    <source>
        <dbReference type="ARBA" id="ARBA00004604"/>
    </source>
</evidence>
<evidence type="ECO:0000256" key="7">
    <source>
        <dbReference type="ARBA" id="ARBA00022884"/>
    </source>
</evidence>
<keyword evidence="5" id="KW-0963">Cytoplasm</keyword>
<accession>A0A1D2A7A2</accession>
<evidence type="ECO:0000256" key="4">
    <source>
        <dbReference type="ARBA" id="ARBA00009352"/>
    </source>
</evidence>